<dbReference type="EMBL" id="ADBL01002432">
    <property type="status" value="NOT_ANNOTATED_CDS"/>
    <property type="molecule type" value="Genomic_DNA"/>
</dbReference>
<gene>
    <name evidence="1" type="ORF">MAPG_09515</name>
</gene>
<proteinExistence type="predicted"/>
<sequence length="111" mass="12516">MPRIYGEAPQVIVWLGKDDPTIHEAVQTLSQAMLVKPGEAAEEFHTSIPARKRRETRRRGERVPFISRVVRRASGRPGSLSDMFFIWSAALPDPRVPTPEREDGVIEAARL</sequence>
<reference evidence="2" key="4">
    <citation type="journal article" date="2015" name="G3 (Bethesda)">
        <title>Genome sequences of three phytopathogenic species of the Magnaporthaceae family of fungi.</title>
        <authorList>
            <person name="Okagaki L.H."/>
            <person name="Nunes C.C."/>
            <person name="Sailsbery J."/>
            <person name="Clay B."/>
            <person name="Brown D."/>
            <person name="John T."/>
            <person name="Oh Y."/>
            <person name="Young N."/>
            <person name="Fitzgerald M."/>
            <person name="Haas B.J."/>
            <person name="Zeng Q."/>
            <person name="Young S."/>
            <person name="Adiconis X."/>
            <person name="Fan L."/>
            <person name="Levin J.Z."/>
            <person name="Mitchell T.K."/>
            <person name="Okubara P.A."/>
            <person name="Farman M.L."/>
            <person name="Kohn L.M."/>
            <person name="Birren B."/>
            <person name="Ma L.-J."/>
            <person name="Dean R.A."/>
        </authorList>
    </citation>
    <scope>NUCLEOTIDE SEQUENCE</scope>
    <source>
        <strain evidence="2">ATCC 64411 / 73-15</strain>
    </source>
</reference>
<name>A0A0C4EA56_MAGP6</name>
<accession>A0A0C4EA56</accession>
<evidence type="ECO:0000313" key="3">
    <source>
        <dbReference type="Proteomes" id="UP000011715"/>
    </source>
</evidence>
<reference evidence="1" key="3">
    <citation type="submission" date="2011-03" db="EMBL/GenBank/DDBJ databases">
        <title>Annotation of Magnaporthe poae ATCC 64411.</title>
        <authorList>
            <person name="Ma L.-J."/>
            <person name="Dead R."/>
            <person name="Young S.K."/>
            <person name="Zeng Q."/>
            <person name="Gargeya S."/>
            <person name="Fitzgerald M."/>
            <person name="Haas B."/>
            <person name="Abouelleil A."/>
            <person name="Alvarado L."/>
            <person name="Arachchi H.M."/>
            <person name="Berlin A."/>
            <person name="Brown A."/>
            <person name="Chapman S.B."/>
            <person name="Chen Z."/>
            <person name="Dunbar C."/>
            <person name="Freedman E."/>
            <person name="Gearin G."/>
            <person name="Gellesch M."/>
            <person name="Goldberg J."/>
            <person name="Griggs A."/>
            <person name="Gujja S."/>
            <person name="Heiman D."/>
            <person name="Howarth C."/>
            <person name="Larson L."/>
            <person name="Lui A."/>
            <person name="MacDonald P.J.P."/>
            <person name="Mehta T."/>
            <person name="Montmayeur A."/>
            <person name="Murphy C."/>
            <person name="Neiman D."/>
            <person name="Pearson M."/>
            <person name="Priest M."/>
            <person name="Roberts A."/>
            <person name="Saif S."/>
            <person name="Shea T."/>
            <person name="Shenoy N."/>
            <person name="Sisk P."/>
            <person name="Stolte C."/>
            <person name="Sykes S."/>
            <person name="Yandava C."/>
            <person name="Wortman J."/>
            <person name="Nusbaum C."/>
            <person name="Birren B."/>
        </authorList>
    </citation>
    <scope>NUCLEOTIDE SEQUENCE</scope>
    <source>
        <strain evidence="1">ATCC 64411</strain>
    </source>
</reference>
<reference evidence="1" key="2">
    <citation type="submission" date="2010-05" db="EMBL/GenBank/DDBJ databases">
        <title>The Genome Sequence of Magnaporthe poae strain ATCC 64411.</title>
        <authorList>
            <consortium name="The Broad Institute Genome Sequencing Platform"/>
            <consortium name="Broad Institute Genome Sequencing Center for Infectious Disease"/>
            <person name="Ma L.-J."/>
            <person name="Dead R."/>
            <person name="Young S."/>
            <person name="Zeng Q."/>
            <person name="Koehrsen M."/>
            <person name="Alvarado L."/>
            <person name="Berlin A."/>
            <person name="Chapman S.B."/>
            <person name="Chen Z."/>
            <person name="Freedman E."/>
            <person name="Gellesch M."/>
            <person name="Goldberg J."/>
            <person name="Griggs A."/>
            <person name="Gujja S."/>
            <person name="Heilman E.R."/>
            <person name="Heiman D."/>
            <person name="Hepburn T."/>
            <person name="Howarth C."/>
            <person name="Jen D."/>
            <person name="Larson L."/>
            <person name="Mehta T."/>
            <person name="Neiman D."/>
            <person name="Pearson M."/>
            <person name="Roberts A."/>
            <person name="Saif S."/>
            <person name="Shea T."/>
            <person name="Shenoy N."/>
            <person name="Sisk P."/>
            <person name="Stolte C."/>
            <person name="Sykes S."/>
            <person name="Walk T."/>
            <person name="White J."/>
            <person name="Yandava C."/>
            <person name="Haas B."/>
            <person name="Nusbaum C."/>
            <person name="Birren B."/>
        </authorList>
    </citation>
    <scope>NUCLEOTIDE SEQUENCE</scope>
    <source>
        <strain evidence="1">ATCC 64411</strain>
    </source>
</reference>
<dbReference type="AlphaFoldDB" id="A0A0C4EA56"/>
<dbReference type="EnsemblFungi" id="MAPG_09515T0">
    <property type="protein sequence ID" value="MAPG_09515T0"/>
    <property type="gene ID" value="MAPG_09515"/>
</dbReference>
<evidence type="ECO:0000313" key="1">
    <source>
        <dbReference type="EMBL" id="KLU90990.1"/>
    </source>
</evidence>
<dbReference type="EMBL" id="GL876976">
    <property type="protein sequence ID" value="KLU90990.1"/>
    <property type="molecule type" value="Genomic_DNA"/>
</dbReference>
<organism evidence="2 3">
    <name type="scientific">Magnaporthiopsis poae (strain ATCC 64411 / 73-15)</name>
    <name type="common">Kentucky bluegrass fungus</name>
    <name type="synonym">Magnaporthe poae</name>
    <dbReference type="NCBI Taxonomy" id="644358"/>
    <lineage>
        <taxon>Eukaryota</taxon>
        <taxon>Fungi</taxon>
        <taxon>Dikarya</taxon>
        <taxon>Ascomycota</taxon>
        <taxon>Pezizomycotina</taxon>
        <taxon>Sordariomycetes</taxon>
        <taxon>Sordariomycetidae</taxon>
        <taxon>Magnaporthales</taxon>
        <taxon>Magnaporthaceae</taxon>
        <taxon>Magnaporthiopsis</taxon>
    </lineage>
</organism>
<reference evidence="2" key="5">
    <citation type="submission" date="2015-06" db="UniProtKB">
        <authorList>
            <consortium name="EnsemblFungi"/>
        </authorList>
    </citation>
    <scope>IDENTIFICATION</scope>
    <source>
        <strain evidence="2">ATCC 64411</strain>
    </source>
</reference>
<keyword evidence="3" id="KW-1185">Reference proteome</keyword>
<evidence type="ECO:0000313" key="2">
    <source>
        <dbReference type="EnsemblFungi" id="MAPG_09515T0"/>
    </source>
</evidence>
<protein>
    <submittedName>
        <fullName evidence="1 2">Uncharacterized protein</fullName>
    </submittedName>
</protein>
<dbReference type="VEuPathDB" id="FungiDB:MAPG_09515"/>
<dbReference type="Proteomes" id="UP000011715">
    <property type="component" value="Unassembled WGS sequence"/>
</dbReference>
<reference evidence="3" key="1">
    <citation type="submission" date="2010-05" db="EMBL/GenBank/DDBJ databases">
        <title>The genome sequence of Magnaporthe poae strain ATCC 64411.</title>
        <authorList>
            <person name="Ma L.-J."/>
            <person name="Dead R."/>
            <person name="Young S."/>
            <person name="Zeng Q."/>
            <person name="Koehrsen M."/>
            <person name="Alvarado L."/>
            <person name="Berlin A."/>
            <person name="Chapman S.B."/>
            <person name="Chen Z."/>
            <person name="Freedman E."/>
            <person name="Gellesch M."/>
            <person name="Goldberg J."/>
            <person name="Griggs A."/>
            <person name="Gujja S."/>
            <person name="Heilman E.R."/>
            <person name="Heiman D."/>
            <person name="Hepburn T."/>
            <person name="Howarth C."/>
            <person name="Jen D."/>
            <person name="Larson L."/>
            <person name="Mehta T."/>
            <person name="Neiman D."/>
            <person name="Pearson M."/>
            <person name="Roberts A."/>
            <person name="Saif S."/>
            <person name="Shea T."/>
            <person name="Shenoy N."/>
            <person name="Sisk P."/>
            <person name="Stolte C."/>
            <person name="Sykes S."/>
            <person name="Walk T."/>
            <person name="White J."/>
            <person name="Yandava C."/>
            <person name="Haas B."/>
            <person name="Nusbaum C."/>
            <person name="Birren B."/>
        </authorList>
    </citation>
    <scope>NUCLEOTIDE SEQUENCE [LARGE SCALE GENOMIC DNA]</scope>
    <source>
        <strain evidence="3">ATCC 64411 / 73-15</strain>
    </source>
</reference>